<proteinExistence type="predicted"/>
<accession>A0ABX3G6G5</accession>
<comment type="caution">
    <text evidence="1">The sequence shown here is derived from an EMBL/GenBank/DDBJ whole genome shotgun (WGS) entry which is preliminary data.</text>
</comment>
<evidence type="ECO:0000313" key="1">
    <source>
        <dbReference type="EMBL" id="OLZ66108.1"/>
    </source>
</evidence>
<evidence type="ECO:0000313" key="2">
    <source>
        <dbReference type="Proteomes" id="UP000187151"/>
    </source>
</evidence>
<dbReference type="EMBL" id="MQUR01000032">
    <property type="protein sequence ID" value="OLZ66108.1"/>
    <property type="molecule type" value="Genomic_DNA"/>
</dbReference>
<gene>
    <name evidence="1" type="ORF">AVW11_16035</name>
</gene>
<dbReference type="Proteomes" id="UP000187151">
    <property type="component" value="Unassembled WGS sequence"/>
</dbReference>
<organism evidence="1 2">
    <name type="scientific">Streptomyces amritsarensis</name>
    <dbReference type="NCBI Taxonomy" id="681158"/>
    <lineage>
        <taxon>Bacteria</taxon>
        <taxon>Bacillati</taxon>
        <taxon>Actinomycetota</taxon>
        <taxon>Actinomycetes</taxon>
        <taxon>Kitasatosporales</taxon>
        <taxon>Streptomycetaceae</taxon>
        <taxon>Streptomyces</taxon>
    </lineage>
</organism>
<name>A0ABX3G6G5_9ACTN</name>
<reference evidence="1 2" key="1">
    <citation type="submission" date="2016-01" db="EMBL/GenBank/DDBJ databases">
        <title>Streptomyces amritsarensis strain MTCC 11845 genome sequencing and assembly.</title>
        <authorList>
            <person name="Sharma D."/>
            <person name="Nair G.R."/>
            <person name="Kaur G."/>
            <person name="Manhas R.K."/>
            <person name="Mayilraj S."/>
        </authorList>
    </citation>
    <scope>NUCLEOTIDE SEQUENCE [LARGE SCALE GENOMIC DNA]</scope>
    <source>
        <strain evidence="1 2">MTCC 11845</strain>
    </source>
</reference>
<sequence>MFAGKTARLVISNDGEELLELTVEPWADIHRILPKGTCIVVTHSPAGDGTWGGTSYGDEPFEVEHRPDSVTVWANGHCFHLSDREGNPIEESAYGGGCPAQNPAT</sequence>
<protein>
    <submittedName>
        <fullName evidence="1">Uncharacterized protein</fullName>
    </submittedName>
</protein>
<keyword evidence="2" id="KW-1185">Reference proteome</keyword>